<evidence type="ECO:0000256" key="8">
    <source>
        <dbReference type="SAM" id="MobiDB-lite"/>
    </source>
</evidence>
<dbReference type="PANTHER" id="PTHR12968">
    <property type="entry name" value="B9 DOMAIN-CONTAINING"/>
    <property type="match status" value="1"/>
</dbReference>
<evidence type="ECO:0000256" key="5">
    <source>
        <dbReference type="ARBA" id="ARBA00023273"/>
    </source>
</evidence>
<comment type="subcellular location">
    <subcellularLocation>
        <location evidence="1">Cytoplasm</location>
        <location evidence="1">Cytoskeleton</location>
        <location evidence="1">Cilium basal body</location>
    </subcellularLocation>
</comment>
<dbReference type="EMBL" id="JAKKPZ010000007">
    <property type="protein sequence ID" value="KAI1718843.1"/>
    <property type="molecule type" value="Genomic_DNA"/>
</dbReference>
<dbReference type="GO" id="GO:0060271">
    <property type="term" value="P:cilium assembly"/>
    <property type="evidence" value="ECO:0007669"/>
    <property type="project" value="TreeGrafter"/>
</dbReference>
<proteinExistence type="inferred from homology"/>
<keyword evidence="5" id="KW-0966">Cell projection</keyword>
<feature type="region of interest" description="Disordered" evidence="8">
    <location>
        <begin position="219"/>
        <end position="267"/>
    </location>
</feature>
<dbReference type="PANTHER" id="PTHR12968:SF1">
    <property type="entry name" value="B9 DOMAIN-CONTAINING PROTEIN 1"/>
    <property type="match status" value="1"/>
</dbReference>
<reference evidence="9" key="1">
    <citation type="submission" date="2022-01" db="EMBL/GenBank/DDBJ databases">
        <title>Genome Sequence Resource for Two Populations of Ditylenchus destructor, the Migratory Endoparasitic Phytonematode.</title>
        <authorList>
            <person name="Zhang H."/>
            <person name="Lin R."/>
            <person name="Xie B."/>
        </authorList>
    </citation>
    <scope>NUCLEOTIDE SEQUENCE</scope>
    <source>
        <strain evidence="9">BazhouSP</strain>
    </source>
</reference>
<keyword evidence="2" id="KW-0963">Cytoplasm</keyword>
<keyword evidence="4" id="KW-0206">Cytoskeleton</keyword>
<evidence type="ECO:0000256" key="2">
    <source>
        <dbReference type="ARBA" id="ARBA00022490"/>
    </source>
</evidence>
<evidence type="ECO:0000256" key="1">
    <source>
        <dbReference type="ARBA" id="ARBA00004120"/>
    </source>
</evidence>
<sequence>MGSQSQRLPNPQRKQQFSVLYSGQIETAEFRSIKNIYCKYFYVYGQDWQQVSGLVEGMSSTCTRGATTGPIVLNTPLEATFTSCNPFKWPQIVISCYSMDRFGNDAVICGYGATHLPSIPGRTTRTVPIFLPQASTTMQKFIGFFTGRRAEFVDPRIVSMAEGREVTRVSTQGLIKIQLTTVFKDLKKLGYDSHAQSITRISEFPIPNFEEYMGPHDIQNLPTSSTHGQEPTQTQLIQEETTKATGRREIQTINEETDDGSEKASSD</sequence>
<dbReference type="PROSITE" id="PS51381">
    <property type="entry name" value="C2_B9"/>
    <property type="match status" value="1"/>
</dbReference>
<evidence type="ECO:0000256" key="4">
    <source>
        <dbReference type="ARBA" id="ARBA00023212"/>
    </source>
</evidence>
<dbReference type="GO" id="GO:0036038">
    <property type="term" value="C:MKS complex"/>
    <property type="evidence" value="ECO:0007669"/>
    <property type="project" value="TreeGrafter"/>
</dbReference>
<keyword evidence="10" id="KW-1185">Reference proteome</keyword>
<comment type="caution">
    <text evidence="9">The sequence shown here is derived from an EMBL/GenBank/DDBJ whole genome shotgun (WGS) entry which is preliminary data.</text>
</comment>
<accession>A0AAD4R970</accession>
<evidence type="ECO:0000256" key="7">
    <source>
        <dbReference type="ARBA" id="ARBA00039274"/>
    </source>
</evidence>
<dbReference type="Pfam" id="PF07162">
    <property type="entry name" value="B9-C2"/>
    <property type="match status" value="1"/>
</dbReference>
<evidence type="ECO:0000256" key="6">
    <source>
        <dbReference type="ARBA" id="ARBA00038411"/>
    </source>
</evidence>
<evidence type="ECO:0000313" key="9">
    <source>
        <dbReference type="EMBL" id="KAI1718843.1"/>
    </source>
</evidence>
<evidence type="ECO:0000256" key="3">
    <source>
        <dbReference type="ARBA" id="ARBA00022794"/>
    </source>
</evidence>
<name>A0AAD4R970_9BILA</name>
<feature type="compositionally biased region" description="Basic and acidic residues" evidence="8">
    <location>
        <begin position="240"/>
        <end position="250"/>
    </location>
</feature>
<gene>
    <name evidence="9" type="ORF">DdX_05954</name>
</gene>
<dbReference type="InterPro" id="IPR010796">
    <property type="entry name" value="C2_B9-type_dom"/>
</dbReference>
<dbReference type="Proteomes" id="UP001201812">
    <property type="component" value="Unassembled WGS sequence"/>
</dbReference>
<feature type="compositionally biased region" description="Polar residues" evidence="8">
    <location>
        <begin position="220"/>
        <end position="239"/>
    </location>
</feature>
<keyword evidence="3" id="KW-0970">Cilium biogenesis/degradation</keyword>
<dbReference type="AlphaFoldDB" id="A0AAD4R970"/>
<organism evidence="9 10">
    <name type="scientific">Ditylenchus destructor</name>
    <dbReference type="NCBI Taxonomy" id="166010"/>
    <lineage>
        <taxon>Eukaryota</taxon>
        <taxon>Metazoa</taxon>
        <taxon>Ecdysozoa</taxon>
        <taxon>Nematoda</taxon>
        <taxon>Chromadorea</taxon>
        <taxon>Rhabditida</taxon>
        <taxon>Tylenchina</taxon>
        <taxon>Tylenchomorpha</taxon>
        <taxon>Sphaerularioidea</taxon>
        <taxon>Anguinidae</taxon>
        <taxon>Anguininae</taxon>
        <taxon>Ditylenchus</taxon>
    </lineage>
</organism>
<evidence type="ECO:0000313" key="10">
    <source>
        <dbReference type="Proteomes" id="UP001201812"/>
    </source>
</evidence>
<comment type="similarity">
    <text evidence="6">Belongs to the B9D family.</text>
</comment>
<protein>
    <recommendedName>
        <fullName evidence="7">B9 domain-containing protein 1</fullName>
    </recommendedName>
</protein>